<dbReference type="EMBL" id="ADVG01000001">
    <property type="protein sequence ID" value="EFH90761.1"/>
    <property type="molecule type" value="Genomic_DNA"/>
</dbReference>
<name>D6TGP9_KTERA</name>
<dbReference type="Proteomes" id="UP000004508">
    <property type="component" value="Unassembled WGS sequence"/>
</dbReference>
<evidence type="ECO:0000313" key="1">
    <source>
        <dbReference type="EMBL" id="EFH90761.1"/>
    </source>
</evidence>
<sequence length="111" mass="12317">MCAAESQHCKNSALQFSSCFRLSSLCDPLSKEDRENCQSRFLSSLLLSATGAKGIGSFTSAARFCRAFDEVRQFFRICAAIAAIKESVFLSQQRERVRQRLVSLQSLVQAA</sequence>
<organism evidence="1 2">
    <name type="scientific">Ktedonobacter racemifer DSM 44963</name>
    <dbReference type="NCBI Taxonomy" id="485913"/>
    <lineage>
        <taxon>Bacteria</taxon>
        <taxon>Bacillati</taxon>
        <taxon>Chloroflexota</taxon>
        <taxon>Ktedonobacteria</taxon>
        <taxon>Ktedonobacterales</taxon>
        <taxon>Ktedonobacteraceae</taxon>
        <taxon>Ktedonobacter</taxon>
    </lineage>
</organism>
<dbReference type="AlphaFoldDB" id="D6TGP9"/>
<gene>
    <name evidence="1" type="ORF">Krac_12396</name>
</gene>
<comment type="caution">
    <text evidence="1">The sequence shown here is derived from an EMBL/GenBank/DDBJ whole genome shotgun (WGS) entry which is preliminary data.</text>
</comment>
<reference evidence="1 2" key="1">
    <citation type="journal article" date="2011" name="Stand. Genomic Sci.">
        <title>Non-contiguous finished genome sequence and contextual data of the filamentous soil bacterium Ktedonobacter racemifer type strain (SOSP1-21).</title>
        <authorList>
            <person name="Chang Y.J."/>
            <person name="Land M."/>
            <person name="Hauser L."/>
            <person name="Chertkov O."/>
            <person name="Del Rio T.G."/>
            <person name="Nolan M."/>
            <person name="Copeland A."/>
            <person name="Tice H."/>
            <person name="Cheng J.F."/>
            <person name="Lucas S."/>
            <person name="Han C."/>
            <person name="Goodwin L."/>
            <person name="Pitluck S."/>
            <person name="Ivanova N."/>
            <person name="Ovchinikova G."/>
            <person name="Pati A."/>
            <person name="Chen A."/>
            <person name="Palaniappan K."/>
            <person name="Mavromatis K."/>
            <person name="Liolios K."/>
            <person name="Brettin T."/>
            <person name="Fiebig A."/>
            <person name="Rohde M."/>
            <person name="Abt B."/>
            <person name="Goker M."/>
            <person name="Detter J.C."/>
            <person name="Woyke T."/>
            <person name="Bristow J."/>
            <person name="Eisen J.A."/>
            <person name="Markowitz V."/>
            <person name="Hugenholtz P."/>
            <person name="Kyrpides N.C."/>
            <person name="Klenk H.P."/>
            <person name="Lapidus A."/>
        </authorList>
    </citation>
    <scope>NUCLEOTIDE SEQUENCE [LARGE SCALE GENOMIC DNA]</scope>
    <source>
        <strain evidence="2">DSM 44963</strain>
    </source>
</reference>
<keyword evidence="2" id="KW-1185">Reference proteome</keyword>
<evidence type="ECO:0000313" key="2">
    <source>
        <dbReference type="Proteomes" id="UP000004508"/>
    </source>
</evidence>
<proteinExistence type="predicted"/>
<protein>
    <submittedName>
        <fullName evidence="1">Uncharacterized protein</fullName>
    </submittedName>
</protein>
<dbReference type="InParanoid" id="D6TGP9"/>
<accession>D6TGP9</accession>
<dbReference type="STRING" id="485913.Krac_12396"/>